<evidence type="ECO:0000256" key="9">
    <source>
        <dbReference type="ARBA" id="ARBA00023033"/>
    </source>
</evidence>
<dbReference type="Pfam" id="PF00067">
    <property type="entry name" value="p450"/>
    <property type="match status" value="2"/>
</dbReference>
<dbReference type="SUPFAM" id="SSF48264">
    <property type="entry name" value="Cytochrome P450"/>
    <property type="match status" value="2"/>
</dbReference>
<keyword evidence="8" id="KW-0408">Iron</keyword>
<keyword evidence="7" id="KW-0560">Oxidoreductase</keyword>
<protein>
    <recommendedName>
        <fullName evidence="14">Cytochrome P450</fullName>
    </recommendedName>
</protein>
<dbReference type="Gene3D" id="1.10.630.10">
    <property type="entry name" value="Cytochrome P450"/>
    <property type="match status" value="1"/>
</dbReference>
<evidence type="ECO:0000256" key="2">
    <source>
        <dbReference type="ARBA" id="ARBA00010617"/>
    </source>
</evidence>
<organism evidence="12 13">
    <name type="scientific">Chenopodium quinoa</name>
    <name type="common">Quinoa</name>
    <dbReference type="NCBI Taxonomy" id="63459"/>
    <lineage>
        <taxon>Eukaryota</taxon>
        <taxon>Viridiplantae</taxon>
        <taxon>Streptophyta</taxon>
        <taxon>Embryophyta</taxon>
        <taxon>Tracheophyta</taxon>
        <taxon>Spermatophyta</taxon>
        <taxon>Magnoliopsida</taxon>
        <taxon>eudicotyledons</taxon>
        <taxon>Gunneridae</taxon>
        <taxon>Pentapetalae</taxon>
        <taxon>Caryophyllales</taxon>
        <taxon>Chenopodiaceae</taxon>
        <taxon>Chenopodioideae</taxon>
        <taxon>Atripliceae</taxon>
        <taxon>Chenopodium</taxon>
    </lineage>
</organism>
<keyword evidence="6 11" id="KW-1133">Transmembrane helix</keyword>
<dbReference type="Gramene" id="AUR62008248-RA">
    <property type="protein sequence ID" value="AUR62008248-RA:cds"/>
    <property type="gene ID" value="AUR62008248"/>
</dbReference>
<evidence type="ECO:0000256" key="1">
    <source>
        <dbReference type="ARBA" id="ARBA00004370"/>
    </source>
</evidence>
<evidence type="ECO:0000256" key="8">
    <source>
        <dbReference type="ARBA" id="ARBA00023004"/>
    </source>
</evidence>
<name>A0A803L8Q9_CHEQI</name>
<evidence type="ECO:0000256" key="5">
    <source>
        <dbReference type="ARBA" id="ARBA00022723"/>
    </source>
</evidence>
<dbReference type="GO" id="GO:0005506">
    <property type="term" value="F:iron ion binding"/>
    <property type="evidence" value="ECO:0007669"/>
    <property type="project" value="InterPro"/>
</dbReference>
<comment type="subcellular location">
    <subcellularLocation>
        <location evidence="1">Membrane</location>
    </subcellularLocation>
</comment>
<dbReference type="GO" id="GO:0020037">
    <property type="term" value="F:heme binding"/>
    <property type="evidence" value="ECO:0007669"/>
    <property type="project" value="InterPro"/>
</dbReference>
<evidence type="ECO:0000256" key="7">
    <source>
        <dbReference type="ARBA" id="ARBA00023002"/>
    </source>
</evidence>
<dbReference type="InterPro" id="IPR001128">
    <property type="entry name" value="Cyt_P450"/>
</dbReference>
<evidence type="ECO:0000313" key="12">
    <source>
        <dbReference type="EnsemblPlants" id="AUR62008248-RA:cds"/>
    </source>
</evidence>
<dbReference type="AlphaFoldDB" id="A0A803L8Q9"/>
<evidence type="ECO:0000256" key="4">
    <source>
        <dbReference type="ARBA" id="ARBA00022692"/>
    </source>
</evidence>
<dbReference type="PRINTS" id="PR00463">
    <property type="entry name" value="EP450I"/>
</dbReference>
<dbReference type="InterPro" id="IPR036396">
    <property type="entry name" value="Cyt_P450_sf"/>
</dbReference>
<evidence type="ECO:0000256" key="10">
    <source>
        <dbReference type="ARBA" id="ARBA00023136"/>
    </source>
</evidence>
<dbReference type="InterPro" id="IPR050665">
    <property type="entry name" value="Cytochrome_P450_Monooxygen"/>
</dbReference>
<keyword evidence="5" id="KW-0479">Metal-binding</keyword>
<dbReference type="PRINTS" id="PR00385">
    <property type="entry name" value="P450"/>
</dbReference>
<dbReference type="PANTHER" id="PTHR24282">
    <property type="entry name" value="CYTOCHROME P450 FAMILY MEMBER"/>
    <property type="match status" value="1"/>
</dbReference>
<keyword evidence="4 11" id="KW-0812">Transmembrane</keyword>
<dbReference type="GO" id="GO:0016020">
    <property type="term" value="C:membrane"/>
    <property type="evidence" value="ECO:0007669"/>
    <property type="project" value="UniProtKB-SubCell"/>
</dbReference>
<dbReference type="EnsemblPlants" id="AUR62008248-RA">
    <property type="protein sequence ID" value="AUR62008248-RA:cds"/>
    <property type="gene ID" value="AUR62008248"/>
</dbReference>
<comment type="similarity">
    <text evidence="2">Belongs to the cytochrome P450 family.</text>
</comment>
<dbReference type="GO" id="GO:0016705">
    <property type="term" value="F:oxidoreductase activity, acting on paired donors, with incorporation or reduction of molecular oxygen"/>
    <property type="evidence" value="ECO:0007669"/>
    <property type="project" value="InterPro"/>
</dbReference>
<sequence>MELASTSSVLLTVVCVLVVTVLIKVVNWVWLRPKKLDKLLRQQGFSGNSYRLLFGDLKDFASMRTLALKTPMTSFSDDHYSRVEPLRHHHLTTYGKDYFLWFGPVPMINISKPEMIRESLTKMHEFRKTKVNPILKKLVPGLSNLEGEKWVKHRRLINPAFHMEKLKLMLPAFHDSCAEIINKWEMVVAEKGSGEVDVWPDLVKLSADVISRAAFGSNYEEGQRIFELLKDQADLALLMIQSVYIPGERYIPTARNRRFKETEDKIHTSLRTIINKRKEAIEAGEEAKSDLLDILLNSNYTEMQQAVGDGKFRHVGMSIEEVIDECKLFYFAGQETTSALLVWTLILLSKHQDWQARARDEVLQTFGDTVPEFDGLNHLKTVTMILYEVLRLYPPVPRVTRQIYKSTSLGELSIPSGTLISFSMHSVHRDHEIWGDDAQEFKPDRFAEVTVLIKVVNWVWLRPKRLEKLLRQQGFSGNSYRLFFGDLKDLASMRTQTLKTPMTSLSDDYYSRVEPFRHHIRTRFEIINKWEMVVAEKGSGEVDVWPDLMKLSADVISRAAFGSNYEEGQRIFELLKDQADLTLLMTQSVYIPGASYIPTARNRRFKDIEDKLHASLSTIINKRKEAIEVGEEAKSDLLDILLNSNYTEIQQAVGNNKFRHVGMSIQEVIDECKLFYFAGQETTSSLLVWTLILLSKHQDWQARAQEEVLQTFGKSVPELDSLNHLKTVSSVIFL</sequence>
<dbReference type="FunFam" id="1.10.630.10:FF:000029">
    <property type="entry name" value="Cytochrome P450 734A1"/>
    <property type="match status" value="1"/>
</dbReference>
<dbReference type="Proteomes" id="UP000596660">
    <property type="component" value="Unplaced"/>
</dbReference>
<evidence type="ECO:0008006" key="14">
    <source>
        <dbReference type="Google" id="ProtNLM"/>
    </source>
</evidence>
<keyword evidence="13" id="KW-1185">Reference proteome</keyword>
<dbReference type="Gene3D" id="1.20.120.990">
    <property type="entry name" value="Glycosyltransferase family 88, C-terminal domain"/>
    <property type="match status" value="1"/>
</dbReference>
<proteinExistence type="inferred from homology"/>
<accession>A0A803L8Q9</accession>
<keyword evidence="9" id="KW-0503">Monooxygenase</keyword>
<dbReference type="InterPro" id="IPR002401">
    <property type="entry name" value="Cyt_P450_E_grp-I"/>
</dbReference>
<keyword evidence="10 11" id="KW-0472">Membrane</keyword>
<evidence type="ECO:0000256" key="3">
    <source>
        <dbReference type="ARBA" id="ARBA00022617"/>
    </source>
</evidence>
<evidence type="ECO:0000256" key="11">
    <source>
        <dbReference type="SAM" id="Phobius"/>
    </source>
</evidence>
<dbReference type="PANTHER" id="PTHR24282:SF255">
    <property type="entry name" value="CYTOCHROME P450 72A11-RELATED"/>
    <property type="match status" value="1"/>
</dbReference>
<evidence type="ECO:0000313" key="13">
    <source>
        <dbReference type="Proteomes" id="UP000596660"/>
    </source>
</evidence>
<feature type="transmembrane region" description="Helical" evidence="11">
    <location>
        <begin position="6"/>
        <end position="31"/>
    </location>
</feature>
<reference evidence="12" key="1">
    <citation type="journal article" date="2017" name="Nature">
        <title>The genome of Chenopodium quinoa.</title>
        <authorList>
            <person name="Jarvis D.E."/>
            <person name="Ho Y.S."/>
            <person name="Lightfoot D.J."/>
            <person name="Schmoeckel S.M."/>
            <person name="Li B."/>
            <person name="Borm T.J.A."/>
            <person name="Ohyanagi H."/>
            <person name="Mineta K."/>
            <person name="Michell C.T."/>
            <person name="Saber N."/>
            <person name="Kharbatia N.M."/>
            <person name="Rupper R.R."/>
            <person name="Sharp A.R."/>
            <person name="Dally N."/>
            <person name="Boughton B.A."/>
            <person name="Woo Y.H."/>
            <person name="Gao G."/>
            <person name="Schijlen E.G.W.M."/>
            <person name="Guo X."/>
            <person name="Momin A.A."/>
            <person name="Negrao S."/>
            <person name="Al-Babili S."/>
            <person name="Gehring C."/>
            <person name="Roessner U."/>
            <person name="Jung C."/>
            <person name="Murphy K."/>
            <person name="Arold S.T."/>
            <person name="Gojobori T."/>
            <person name="van der Linden C.G."/>
            <person name="van Loo E.N."/>
            <person name="Jellen E.N."/>
            <person name="Maughan P.J."/>
            <person name="Tester M."/>
        </authorList>
    </citation>
    <scope>NUCLEOTIDE SEQUENCE [LARGE SCALE GENOMIC DNA]</scope>
    <source>
        <strain evidence="12">cv. PI 614886</strain>
    </source>
</reference>
<reference evidence="12" key="2">
    <citation type="submission" date="2021-03" db="UniProtKB">
        <authorList>
            <consortium name="EnsemblPlants"/>
        </authorList>
    </citation>
    <scope>IDENTIFICATION</scope>
</reference>
<evidence type="ECO:0000256" key="6">
    <source>
        <dbReference type="ARBA" id="ARBA00022989"/>
    </source>
</evidence>
<dbReference type="GO" id="GO:0004497">
    <property type="term" value="F:monooxygenase activity"/>
    <property type="evidence" value="ECO:0007669"/>
    <property type="project" value="UniProtKB-KW"/>
</dbReference>
<keyword evidence="3" id="KW-0349">Heme</keyword>